<evidence type="ECO:0000313" key="3">
    <source>
        <dbReference type="Proteomes" id="UP000887097"/>
    </source>
</evidence>
<dbReference type="AlphaFoldDB" id="A0AA37I1M8"/>
<name>A0AA37I1M8_XYLRU</name>
<dbReference type="GeneID" id="31499902"/>
<gene>
    <name evidence="2" type="ORF">PRMUPPPA20_08660</name>
</gene>
<accession>A0AA37I1M8</accession>
<protein>
    <submittedName>
        <fullName evidence="2">Uncharacterized protein</fullName>
    </submittedName>
</protein>
<dbReference type="RefSeq" id="WP_013065050.1">
    <property type="nucleotide sequence ID" value="NZ_BPTT01000001.1"/>
</dbReference>
<dbReference type="Proteomes" id="UP000887097">
    <property type="component" value="Unassembled WGS sequence"/>
</dbReference>
<comment type="caution">
    <text evidence="2">The sequence shown here is derived from an EMBL/GenBank/DDBJ whole genome shotgun (WGS) entry which is preliminary data.</text>
</comment>
<organism evidence="2 3">
    <name type="scientific">Xylanibacter ruminicola</name>
    <name type="common">Prevotella ruminicola</name>
    <dbReference type="NCBI Taxonomy" id="839"/>
    <lineage>
        <taxon>Bacteria</taxon>
        <taxon>Pseudomonadati</taxon>
        <taxon>Bacteroidota</taxon>
        <taxon>Bacteroidia</taxon>
        <taxon>Bacteroidales</taxon>
        <taxon>Prevotellaceae</taxon>
        <taxon>Xylanibacter</taxon>
    </lineage>
</organism>
<dbReference type="EMBL" id="BPTT01000001">
    <property type="protein sequence ID" value="GJG32757.1"/>
    <property type="molecule type" value="Genomic_DNA"/>
</dbReference>
<proteinExistence type="predicted"/>
<reference evidence="2" key="1">
    <citation type="submission" date="2021-08" db="EMBL/GenBank/DDBJ databases">
        <title>Prevotella lacticifex sp. nov., isolated from rumen of cow.</title>
        <authorList>
            <person name="Shinkai T."/>
            <person name="Ikeyama N."/>
            <person name="Kumagai M."/>
            <person name="Ohmori H."/>
            <person name="Sakamoto M."/>
            <person name="Ohkuma M."/>
            <person name="Mitsumori M."/>
        </authorList>
    </citation>
    <scope>NUCLEOTIDE SEQUENCE</scope>
    <source>
        <strain evidence="2">JCM 8259</strain>
    </source>
</reference>
<dbReference type="OMA" id="VINYYEV"/>
<feature type="compositionally biased region" description="Basic and acidic residues" evidence="1">
    <location>
        <begin position="467"/>
        <end position="485"/>
    </location>
</feature>
<sequence length="670" mass="75532">MPILEKNCKWIFGHQDDVNVKGPNNSTMMSFKDDNFHSLVRESIQNSLDAVDDKNQPVNVSFTLRQFDGMEYPSFFDLYKHIQGCLDKFPVQGEPLYRPMLRYFASSRLNQSINYLKITDSNTKGMEYDKKNDNSGFNRFIAEGVAQDAEGAGGAFGFGKNAFWSLSPISTVFVSSQAKNGEACFAGISKLCTHVVDGELLLPYGKYTSNGEVVLTKKEDIPETFTPKATGTSVFVLGIDSVDEDALIKAVLRNFWMAIYKKQLTVKVEQKVIDSDHLEDLMCHYFDEENPNLDKNYEYNPRVFYEIVRNAEKSVDGYKIIEEPVLMDGKNCVSKLYIHLKNDAQGQVVFMRSQMMTIFTERRKCKGAEGVFVCDSEDGNRFLRELEDYTHSSWSRKNYGARNHTNLIVASRALKAIDTFILDSVAKELQQGAQETEQVAGLDKILTILTPKGVDDESKKDDIVDLENYKDKPNPPKKDKKEKPKTIRQPRQTKAKFDPQGRLRSNSGGRRKVRPIKPGPVKPGSLKGKSIESTDGKMGIYAVPIDVSYRTWSEEDGNGTVWHVVRLFSDKDIDNALVQLYAVDEEGKKMGLNIIDAGEYDVRPGEEFVDSTDFDDSETDSESTTKQVNNAISGVSIQANIPKTIKVRFNSSLKYSLSIDTDKIEDSDED</sequence>
<feature type="region of interest" description="Disordered" evidence="1">
    <location>
        <begin position="467"/>
        <end position="532"/>
    </location>
</feature>
<evidence type="ECO:0000256" key="1">
    <source>
        <dbReference type="SAM" id="MobiDB-lite"/>
    </source>
</evidence>
<evidence type="ECO:0000313" key="2">
    <source>
        <dbReference type="EMBL" id="GJG32757.1"/>
    </source>
</evidence>